<dbReference type="SMART" id="SM00450">
    <property type="entry name" value="RHOD"/>
    <property type="match status" value="1"/>
</dbReference>
<organism evidence="2 3">
    <name type="scientific">Altererythrobacter rubellus</name>
    <dbReference type="NCBI Taxonomy" id="2173831"/>
    <lineage>
        <taxon>Bacteria</taxon>
        <taxon>Pseudomonadati</taxon>
        <taxon>Pseudomonadota</taxon>
        <taxon>Alphaproteobacteria</taxon>
        <taxon>Sphingomonadales</taxon>
        <taxon>Erythrobacteraceae</taxon>
        <taxon>Altererythrobacter</taxon>
    </lineage>
</organism>
<name>A0A9Y2B7T8_9SPHN</name>
<evidence type="ECO:0000259" key="1">
    <source>
        <dbReference type="PROSITE" id="PS50206"/>
    </source>
</evidence>
<dbReference type="EMBL" id="CP127221">
    <property type="protein sequence ID" value="WIW95511.1"/>
    <property type="molecule type" value="Genomic_DNA"/>
</dbReference>
<dbReference type="InterPro" id="IPR001763">
    <property type="entry name" value="Rhodanese-like_dom"/>
</dbReference>
<evidence type="ECO:0000313" key="2">
    <source>
        <dbReference type="EMBL" id="WIW95511.1"/>
    </source>
</evidence>
<dbReference type="InterPro" id="IPR036873">
    <property type="entry name" value="Rhodanese-like_dom_sf"/>
</dbReference>
<dbReference type="Pfam" id="PF00581">
    <property type="entry name" value="Rhodanese"/>
    <property type="match status" value="1"/>
</dbReference>
<dbReference type="Proteomes" id="UP001231445">
    <property type="component" value="Chromosome"/>
</dbReference>
<protein>
    <submittedName>
        <fullName evidence="2">Rhodanese-like domain-containing protein</fullName>
    </submittedName>
</protein>
<dbReference type="PANTHER" id="PTHR44086:SF10">
    <property type="entry name" value="THIOSULFATE SULFURTRANSFERASE_RHODANESE-LIKE DOMAIN-CONTAINING PROTEIN 3"/>
    <property type="match status" value="1"/>
</dbReference>
<evidence type="ECO:0000313" key="3">
    <source>
        <dbReference type="Proteomes" id="UP001231445"/>
    </source>
</evidence>
<dbReference type="SUPFAM" id="SSF52821">
    <property type="entry name" value="Rhodanese/Cell cycle control phosphatase"/>
    <property type="match status" value="1"/>
</dbReference>
<dbReference type="KEGG" id="arue:QQX03_11370"/>
<accession>A0A9Y2B7T8</accession>
<reference evidence="2 3" key="1">
    <citation type="submission" date="2023-06" db="EMBL/GenBank/DDBJ databases">
        <title>Altererythrobacter rubellus NBRC 112769 genome.</title>
        <authorList>
            <person name="Zhang K."/>
        </authorList>
    </citation>
    <scope>NUCLEOTIDE SEQUENCE [LARGE SCALE GENOMIC DNA]</scope>
    <source>
        <strain evidence="2 3">NBRC 112769</strain>
    </source>
</reference>
<sequence length="146" mass="15287">MRFTPLGLVAAAMLPLSGCMIVDNSGDRIVAGAPGRSVAQVETLPASELAALIASGQVVLIDVRTPDEYEGGRIASALNAPVQTFDAAAIPRDATRETILYCRSSGRSKRAADMLAAKWGTKVRHLKGGVLAWQDAGLELEIPTGD</sequence>
<keyword evidence="3" id="KW-1185">Reference proteome</keyword>
<dbReference type="PROSITE" id="PS50206">
    <property type="entry name" value="RHODANESE_3"/>
    <property type="match status" value="1"/>
</dbReference>
<dbReference type="CDD" id="cd00158">
    <property type="entry name" value="RHOD"/>
    <property type="match status" value="1"/>
</dbReference>
<gene>
    <name evidence="2" type="ORF">QQX03_11370</name>
</gene>
<dbReference type="GO" id="GO:0004792">
    <property type="term" value="F:thiosulfate-cyanide sulfurtransferase activity"/>
    <property type="evidence" value="ECO:0007669"/>
    <property type="project" value="TreeGrafter"/>
</dbReference>
<dbReference type="AlphaFoldDB" id="A0A9Y2B7T8"/>
<dbReference type="RefSeq" id="WP_285975826.1">
    <property type="nucleotide sequence ID" value="NZ_CP127221.1"/>
</dbReference>
<proteinExistence type="predicted"/>
<dbReference type="Gene3D" id="3.40.250.10">
    <property type="entry name" value="Rhodanese-like domain"/>
    <property type="match status" value="1"/>
</dbReference>
<feature type="domain" description="Rhodanese" evidence="1">
    <location>
        <begin position="54"/>
        <end position="142"/>
    </location>
</feature>
<dbReference type="PANTHER" id="PTHR44086">
    <property type="entry name" value="THIOSULFATE SULFURTRANSFERASE RDL2, MITOCHONDRIAL-RELATED"/>
    <property type="match status" value="1"/>
</dbReference>